<evidence type="ECO:0000256" key="10">
    <source>
        <dbReference type="ARBA" id="ARBA00066767"/>
    </source>
</evidence>
<comment type="function">
    <text evidence="8 15">Functions in the N-end rule pathway of protein degradation where it conjugates Leu, Phe and, less efficiently, Met from aminoacyl-tRNAs to the N-termini of proteins containing an N-terminal arginine or lysine.</text>
</comment>
<dbReference type="FunFam" id="3.30.70.3550:FF:000001">
    <property type="entry name" value="Leucyl/phenylalanyl-tRNA--protein transferase"/>
    <property type="match status" value="1"/>
</dbReference>
<evidence type="ECO:0000256" key="5">
    <source>
        <dbReference type="ARBA" id="ARBA00050607"/>
    </source>
</evidence>
<evidence type="ECO:0000256" key="7">
    <source>
        <dbReference type="ARBA" id="ARBA00051538"/>
    </source>
</evidence>
<evidence type="ECO:0000256" key="4">
    <source>
        <dbReference type="ARBA" id="ARBA00023315"/>
    </source>
</evidence>
<comment type="catalytic activity">
    <reaction evidence="5 15">
        <text>L-phenylalanyl-tRNA(Phe) + an N-terminal L-alpha-aminoacyl-[protein] = an N-terminal L-phenylalanyl-L-alpha-aminoacyl-[protein] + tRNA(Phe)</text>
        <dbReference type="Rhea" id="RHEA:43632"/>
        <dbReference type="Rhea" id="RHEA-COMP:9668"/>
        <dbReference type="Rhea" id="RHEA-COMP:9699"/>
        <dbReference type="Rhea" id="RHEA-COMP:10636"/>
        <dbReference type="Rhea" id="RHEA-COMP:10637"/>
        <dbReference type="ChEBI" id="CHEBI:78442"/>
        <dbReference type="ChEBI" id="CHEBI:78531"/>
        <dbReference type="ChEBI" id="CHEBI:78597"/>
        <dbReference type="ChEBI" id="CHEBI:83561"/>
        <dbReference type="EC" id="2.3.2.6"/>
    </reaction>
</comment>
<dbReference type="InterPro" id="IPR004616">
    <property type="entry name" value="Leu/Phe-tRNA_Trfase"/>
</dbReference>
<dbReference type="InterPro" id="IPR016181">
    <property type="entry name" value="Acyl_CoA_acyltransferase"/>
</dbReference>
<dbReference type="EC" id="2.3.2.6" evidence="10 15"/>
<dbReference type="AlphaFoldDB" id="A0A6I4I2Q2"/>
<dbReference type="Gene3D" id="3.30.70.3550">
    <property type="entry name" value="Leucyl/phenylalanyl-tRNA-protein transferase, N-terminal domain"/>
    <property type="match status" value="1"/>
</dbReference>
<evidence type="ECO:0000256" key="2">
    <source>
        <dbReference type="ARBA" id="ARBA00022490"/>
    </source>
</evidence>
<evidence type="ECO:0000256" key="14">
    <source>
        <dbReference type="ARBA" id="ARBA00083640"/>
    </source>
</evidence>
<evidence type="ECO:0000256" key="12">
    <source>
        <dbReference type="ARBA" id="ARBA00077136"/>
    </source>
</evidence>
<dbReference type="NCBIfam" id="TIGR00667">
    <property type="entry name" value="aat"/>
    <property type="match status" value="1"/>
</dbReference>
<dbReference type="Proteomes" id="UP000429232">
    <property type="component" value="Chromosome"/>
</dbReference>
<sequence length="214" mass="23765">MIFRLDNRLLFPNPELAEEDGLLAVGGDLSPERLMLAYRSGIFPWYSDDTPILWYSPHERFVLKPAELKISKSMRQVINSGRFKVTVDTAFSDVIAACATAPREGQDGTWITEDMQAAYTDLHQLGYAHSYEVWQDCDLVGGLYGVAVGKVFCGESMFAKVSNASKLALVALTHSGLYDLIDCQVYTGHLEYLGAKMISRVEYMGYLSSASNIP</sequence>
<comment type="catalytic activity">
    <reaction evidence="6 15">
        <text>N-terminal L-arginyl-[protein] + L-leucyl-tRNA(Leu) = N-terminal L-leucyl-L-arginyl-[protein] + tRNA(Leu) + H(+)</text>
        <dbReference type="Rhea" id="RHEA:50416"/>
        <dbReference type="Rhea" id="RHEA-COMP:9613"/>
        <dbReference type="Rhea" id="RHEA-COMP:9622"/>
        <dbReference type="Rhea" id="RHEA-COMP:12672"/>
        <dbReference type="Rhea" id="RHEA-COMP:12673"/>
        <dbReference type="ChEBI" id="CHEBI:15378"/>
        <dbReference type="ChEBI" id="CHEBI:64719"/>
        <dbReference type="ChEBI" id="CHEBI:78442"/>
        <dbReference type="ChEBI" id="CHEBI:78494"/>
        <dbReference type="ChEBI" id="CHEBI:133044"/>
        <dbReference type="EC" id="2.3.2.6"/>
    </reaction>
</comment>
<dbReference type="GO" id="GO:0005737">
    <property type="term" value="C:cytoplasm"/>
    <property type="evidence" value="ECO:0007669"/>
    <property type="project" value="UniProtKB-SubCell"/>
</dbReference>
<name>A0A6I4I2Q2_9SPHI</name>
<keyword evidence="4 15" id="KW-0012">Acyltransferase</keyword>
<accession>A0A6I4I2Q2</accession>
<evidence type="ECO:0000313" key="16">
    <source>
        <dbReference type="EMBL" id="QQL49037.1"/>
    </source>
</evidence>
<protein>
    <recommendedName>
        <fullName evidence="11 15">Leucyl/phenylalanyl-tRNA--protein transferase</fullName>
        <ecNumber evidence="10 15">2.3.2.6</ecNumber>
    </recommendedName>
    <alternativeName>
        <fullName evidence="12 15">L/F-transferase</fullName>
    </alternativeName>
    <alternativeName>
        <fullName evidence="13 15">Leucyltransferase</fullName>
    </alternativeName>
    <alternativeName>
        <fullName evidence="14 15">Phenyalanyltransferase</fullName>
    </alternativeName>
</protein>
<evidence type="ECO:0000256" key="13">
    <source>
        <dbReference type="ARBA" id="ARBA00077165"/>
    </source>
</evidence>
<keyword evidence="2 15" id="KW-0963">Cytoplasm</keyword>
<dbReference type="EMBL" id="CP066775">
    <property type="protein sequence ID" value="QQL49037.1"/>
    <property type="molecule type" value="Genomic_DNA"/>
</dbReference>
<evidence type="ECO:0000256" key="8">
    <source>
        <dbReference type="ARBA" id="ARBA00054043"/>
    </source>
</evidence>
<gene>
    <name evidence="15" type="primary">aat</name>
    <name evidence="16" type="ORF">GO620_012720</name>
</gene>
<dbReference type="PANTHER" id="PTHR30098">
    <property type="entry name" value="LEUCYL/PHENYLALANYL-TRNA--PROTEIN TRANSFERASE"/>
    <property type="match status" value="1"/>
</dbReference>
<keyword evidence="17" id="KW-1185">Reference proteome</keyword>
<dbReference type="Pfam" id="PF03588">
    <property type="entry name" value="Leu_Phe_trans"/>
    <property type="match status" value="1"/>
</dbReference>
<dbReference type="GO" id="GO:0008914">
    <property type="term" value="F:leucyl-tRNA--protein transferase activity"/>
    <property type="evidence" value="ECO:0007669"/>
    <property type="project" value="UniProtKB-UniRule"/>
</dbReference>
<keyword evidence="3 15" id="KW-0808">Transferase</keyword>
<dbReference type="KEGG" id="mgik:GO620_012720"/>
<dbReference type="PANTHER" id="PTHR30098:SF2">
    <property type="entry name" value="LEUCYL_PHENYLALANYL-TRNA--PROTEIN TRANSFERASE"/>
    <property type="match status" value="1"/>
</dbReference>
<evidence type="ECO:0000256" key="11">
    <source>
        <dbReference type="ARBA" id="ARBA00074372"/>
    </source>
</evidence>
<dbReference type="InterPro" id="IPR042221">
    <property type="entry name" value="Leu/Phe-tRNA_Trfase_N"/>
</dbReference>
<dbReference type="RefSeq" id="WP_157525743.1">
    <property type="nucleotide sequence ID" value="NZ_CP066775.1"/>
</dbReference>
<evidence type="ECO:0000256" key="15">
    <source>
        <dbReference type="HAMAP-Rule" id="MF_00688"/>
    </source>
</evidence>
<organism evidence="16 17">
    <name type="scientific">Mucilaginibacter ginkgonis</name>
    <dbReference type="NCBI Taxonomy" id="2682091"/>
    <lineage>
        <taxon>Bacteria</taxon>
        <taxon>Pseudomonadati</taxon>
        <taxon>Bacteroidota</taxon>
        <taxon>Sphingobacteriia</taxon>
        <taxon>Sphingobacteriales</taxon>
        <taxon>Sphingobacteriaceae</taxon>
        <taxon>Mucilaginibacter</taxon>
    </lineage>
</organism>
<comment type="subcellular location">
    <subcellularLocation>
        <location evidence="1 15">Cytoplasm</location>
    </subcellularLocation>
</comment>
<evidence type="ECO:0000256" key="1">
    <source>
        <dbReference type="ARBA" id="ARBA00004496"/>
    </source>
</evidence>
<dbReference type="SUPFAM" id="SSF55729">
    <property type="entry name" value="Acyl-CoA N-acyltransferases (Nat)"/>
    <property type="match status" value="1"/>
</dbReference>
<evidence type="ECO:0000313" key="17">
    <source>
        <dbReference type="Proteomes" id="UP000429232"/>
    </source>
</evidence>
<evidence type="ECO:0000256" key="6">
    <source>
        <dbReference type="ARBA" id="ARBA00050652"/>
    </source>
</evidence>
<dbReference type="InterPro" id="IPR042203">
    <property type="entry name" value="Leu/Phe-tRNA_Trfase_C"/>
</dbReference>
<proteinExistence type="inferred from homology"/>
<comment type="catalytic activity">
    <reaction evidence="7 15">
        <text>N-terminal L-lysyl-[protein] + L-leucyl-tRNA(Leu) = N-terminal L-leucyl-L-lysyl-[protein] + tRNA(Leu) + H(+)</text>
        <dbReference type="Rhea" id="RHEA:12340"/>
        <dbReference type="Rhea" id="RHEA-COMP:9613"/>
        <dbReference type="Rhea" id="RHEA-COMP:9622"/>
        <dbReference type="Rhea" id="RHEA-COMP:12670"/>
        <dbReference type="Rhea" id="RHEA-COMP:12671"/>
        <dbReference type="ChEBI" id="CHEBI:15378"/>
        <dbReference type="ChEBI" id="CHEBI:65249"/>
        <dbReference type="ChEBI" id="CHEBI:78442"/>
        <dbReference type="ChEBI" id="CHEBI:78494"/>
        <dbReference type="ChEBI" id="CHEBI:133043"/>
        <dbReference type="EC" id="2.3.2.6"/>
    </reaction>
</comment>
<evidence type="ECO:0000256" key="9">
    <source>
        <dbReference type="ARBA" id="ARBA00061535"/>
    </source>
</evidence>
<dbReference type="HAMAP" id="MF_00688">
    <property type="entry name" value="Leu_Phe_trans"/>
    <property type="match status" value="1"/>
</dbReference>
<reference evidence="16 17" key="1">
    <citation type="submission" date="2020-12" db="EMBL/GenBank/DDBJ databases">
        <title>HMF7856_wgs.fasta genome submission.</title>
        <authorList>
            <person name="Kang H."/>
            <person name="Kim H."/>
            <person name="Joh K."/>
        </authorList>
    </citation>
    <scope>NUCLEOTIDE SEQUENCE [LARGE SCALE GENOMIC DNA]</scope>
    <source>
        <strain evidence="16 17">HMF7856</strain>
    </source>
</reference>
<dbReference type="Gene3D" id="3.40.630.70">
    <property type="entry name" value="Leucyl/phenylalanyl-tRNA-protein transferase, C-terminal domain"/>
    <property type="match status" value="1"/>
</dbReference>
<dbReference type="GO" id="GO:0030163">
    <property type="term" value="P:protein catabolic process"/>
    <property type="evidence" value="ECO:0007669"/>
    <property type="project" value="UniProtKB-UniRule"/>
</dbReference>
<comment type="similarity">
    <text evidence="9 15">Belongs to the L/F-transferase family.</text>
</comment>
<evidence type="ECO:0000256" key="3">
    <source>
        <dbReference type="ARBA" id="ARBA00022679"/>
    </source>
</evidence>